<sequence>MARWAELRGDHVEPRELAQFLRNVVDDYRLSVRQLEDRMPYSRSVISERLSGKARPGWEFVEALIDACARTDMEARALLKADARERWKAADPTRLTPVDGEAAEVLGPVDLIVERIVERLQEPSAGVTGTEPRPPRRGAGPLAPRPFEGPVPERNRHFTERAGMLERLTAGFSACRVQVLHGLLGTGKTQLAAEYARRPASGYELVVWVPAGEPSHASSSMAALAPRLGLEFTAPLPIMEAARAVLAALRDGAIGDRWLLVFDNAGHVTDDLLRLVPRGGGHVLITSRDPAWASVGEVGGAIEVGSFSRAESVDFVGRRVGPGPDRRRHDPADADRLAEALGDLPLGLEQAATLLDRFPRLSIAECLAWLSREPGRALDLAAPTAYPVTLKIAWSLAENKLGTRSPEALALLRHCARSPLDPVPLRTSGLDGPDSPDAQDGPGADAEFTALLADRFGAVEELRRSGLAHVAADGIRVHRLARALVLEEPSGPAAGT</sequence>
<evidence type="ECO:0000313" key="2">
    <source>
        <dbReference type="EMBL" id="MFA1537867.1"/>
    </source>
</evidence>
<dbReference type="Proteomes" id="UP001569963">
    <property type="component" value="Unassembled WGS sequence"/>
</dbReference>
<dbReference type="PANTHER" id="PTHR47691">
    <property type="entry name" value="REGULATOR-RELATED"/>
    <property type="match status" value="1"/>
</dbReference>
<comment type="caution">
    <text evidence="2">The sequence shown here is derived from an EMBL/GenBank/DDBJ whole genome shotgun (WGS) entry which is preliminary data.</text>
</comment>
<name>A0ABV4Q5E0_9ACTN</name>
<dbReference type="EMBL" id="JAXCEI010000001">
    <property type="protein sequence ID" value="MFA1537867.1"/>
    <property type="molecule type" value="Genomic_DNA"/>
</dbReference>
<feature type="region of interest" description="Disordered" evidence="1">
    <location>
        <begin position="422"/>
        <end position="444"/>
    </location>
</feature>
<dbReference type="InterPro" id="IPR027417">
    <property type="entry name" value="P-loop_NTPase"/>
</dbReference>
<evidence type="ECO:0000313" key="3">
    <source>
        <dbReference type="Proteomes" id="UP001569963"/>
    </source>
</evidence>
<dbReference type="SUPFAM" id="SSF52540">
    <property type="entry name" value="P-loop containing nucleoside triphosphate hydrolases"/>
    <property type="match status" value="1"/>
</dbReference>
<organism evidence="2 3">
    <name type="scientific">Actinomadura monticuli</name>
    <dbReference type="NCBI Taxonomy" id="3097367"/>
    <lineage>
        <taxon>Bacteria</taxon>
        <taxon>Bacillati</taxon>
        <taxon>Actinomycetota</taxon>
        <taxon>Actinomycetes</taxon>
        <taxon>Streptosporangiales</taxon>
        <taxon>Thermomonosporaceae</taxon>
        <taxon>Actinomadura</taxon>
    </lineage>
</organism>
<protein>
    <recommendedName>
        <fullName evidence="4">NB-ARC domain-containing protein</fullName>
    </recommendedName>
</protein>
<evidence type="ECO:0000256" key="1">
    <source>
        <dbReference type="SAM" id="MobiDB-lite"/>
    </source>
</evidence>
<dbReference type="Gene3D" id="3.40.50.300">
    <property type="entry name" value="P-loop containing nucleotide triphosphate hydrolases"/>
    <property type="match status" value="1"/>
</dbReference>
<gene>
    <name evidence="2" type="ORF">SM611_02905</name>
</gene>
<proteinExistence type="predicted"/>
<dbReference type="Pfam" id="PF13560">
    <property type="entry name" value="HTH_31"/>
    <property type="match status" value="1"/>
</dbReference>
<keyword evidence="3" id="KW-1185">Reference proteome</keyword>
<accession>A0ABV4Q5E0</accession>
<feature type="region of interest" description="Disordered" evidence="1">
    <location>
        <begin position="122"/>
        <end position="153"/>
    </location>
</feature>
<dbReference type="PANTHER" id="PTHR47691:SF3">
    <property type="entry name" value="HTH-TYPE TRANSCRIPTIONAL REGULATOR RV0890C-RELATED"/>
    <property type="match status" value="1"/>
</dbReference>
<reference evidence="2 3" key="1">
    <citation type="submission" date="2023-11" db="EMBL/GenBank/DDBJ databases">
        <title>Actinomadura monticuli sp. nov., isolated from volcanic ash.</title>
        <authorList>
            <person name="Lee S.D."/>
            <person name="Yang H."/>
            <person name="Kim I.S."/>
        </authorList>
    </citation>
    <scope>NUCLEOTIDE SEQUENCE [LARGE SCALE GENOMIC DNA]</scope>
    <source>
        <strain evidence="2 3">DLS-62</strain>
    </source>
</reference>
<evidence type="ECO:0008006" key="4">
    <source>
        <dbReference type="Google" id="ProtNLM"/>
    </source>
</evidence>
<dbReference type="RefSeq" id="WP_371947194.1">
    <property type="nucleotide sequence ID" value="NZ_JAXCEI010000001.1"/>
</dbReference>